<organism evidence="1 2">
    <name type="scientific">Favolaschia claudopus</name>
    <dbReference type="NCBI Taxonomy" id="2862362"/>
    <lineage>
        <taxon>Eukaryota</taxon>
        <taxon>Fungi</taxon>
        <taxon>Dikarya</taxon>
        <taxon>Basidiomycota</taxon>
        <taxon>Agaricomycotina</taxon>
        <taxon>Agaricomycetes</taxon>
        <taxon>Agaricomycetidae</taxon>
        <taxon>Agaricales</taxon>
        <taxon>Marasmiineae</taxon>
        <taxon>Mycenaceae</taxon>
        <taxon>Favolaschia</taxon>
    </lineage>
</organism>
<proteinExistence type="predicted"/>
<sequence length="193" mass="21277">MRFPFPSRARLKYKKGAAAFADTSSDVLRTSLNALKESAEGFPPLKGAVGGVIAVWDVAERAKHSKAEALRIARRTQTILGEIAGAVPDPTTIDPPILDSILRFTDLVYEIRRDIEVVVKAKRLTRLTHLNRHERMLTDMRDRLEIAYNDFGVACTLRTAMAHHCTSRNISSIQAKVNGISSVLVSGISHLST</sequence>
<protein>
    <submittedName>
        <fullName evidence="1">Uncharacterized protein</fullName>
    </submittedName>
</protein>
<dbReference type="CDD" id="cd21037">
    <property type="entry name" value="MLKL_NTD"/>
    <property type="match status" value="1"/>
</dbReference>
<dbReference type="AlphaFoldDB" id="A0AAW0CMD8"/>
<evidence type="ECO:0000313" key="1">
    <source>
        <dbReference type="EMBL" id="KAK7040030.1"/>
    </source>
</evidence>
<dbReference type="InterPro" id="IPR059179">
    <property type="entry name" value="MLKL-like_MCAfunc"/>
</dbReference>
<name>A0AAW0CMD8_9AGAR</name>
<evidence type="ECO:0000313" key="2">
    <source>
        <dbReference type="Proteomes" id="UP001362999"/>
    </source>
</evidence>
<accession>A0AAW0CMD8</accession>
<gene>
    <name evidence="1" type="ORF">R3P38DRAFT_2902903</name>
</gene>
<comment type="caution">
    <text evidence="1">The sequence shown here is derived from an EMBL/GenBank/DDBJ whole genome shotgun (WGS) entry which is preliminary data.</text>
</comment>
<keyword evidence="2" id="KW-1185">Reference proteome</keyword>
<reference evidence="1 2" key="1">
    <citation type="journal article" date="2024" name="J Genomics">
        <title>Draft genome sequencing and assembly of Favolaschia claudopus CIRM-BRFM 2984 isolated from oak limbs.</title>
        <authorList>
            <person name="Navarro D."/>
            <person name="Drula E."/>
            <person name="Chaduli D."/>
            <person name="Cazenave R."/>
            <person name="Ahrendt S."/>
            <person name="Wang J."/>
            <person name="Lipzen A."/>
            <person name="Daum C."/>
            <person name="Barry K."/>
            <person name="Grigoriev I.V."/>
            <person name="Favel A."/>
            <person name="Rosso M.N."/>
            <person name="Martin F."/>
        </authorList>
    </citation>
    <scope>NUCLEOTIDE SEQUENCE [LARGE SCALE GENOMIC DNA]</scope>
    <source>
        <strain evidence="1 2">CIRM-BRFM 2984</strain>
    </source>
</reference>
<dbReference type="EMBL" id="JAWWNJ010000016">
    <property type="protein sequence ID" value="KAK7040030.1"/>
    <property type="molecule type" value="Genomic_DNA"/>
</dbReference>
<dbReference type="Proteomes" id="UP001362999">
    <property type="component" value="Unassembled WGS sequence"/>
</dbReference>